<dbReference type="GO" id="GO:0072686">
    <property type="term" value="C:mitotic spindle"/>
    <property type="evidence" value="ECO:0007669"/>
    <property type="project" value="TreeGrafter"/>
</dbReference>
<dbReference type="GO" id="GO:0034506">
    <property type="term" value="C:chromosome, centromeric core domain"/>
    <property type="evidence" value="ECO:0007669"/>
    <property type="project" value="TreeGrafter"/>
</dbReference>
<keyword evidence="5" id="KW-1185">Reference proteome</keyword>
<name>A0A9P7AXD3_9HELO</name>
<feature type="coiled-coil region" evidence="1">
    <location>
        <begin position="250"/>
        <end position="333"/>
    </location>
</feature>
<reference evidence="4" key="1">
    <citation type="submission" date="2019-07" db="EMBL/GenBank/DDBJ databases">
        <title>Hyphodiscus hymeniophilus genome sequencing and assembly.</title>
        <authorList>
            <person name="Kramer G."/>
            <person name="Nodwell J."/>
        </authorList>
    </citation>
    <scope>NUCLEOTIDE SEQUENCE</scope>
    <source>
        <strain evidence="4">ATCC 34498</strain>
    </source>
</reference>
<dbReference type="Proteomes" id="UP000785200">
    <property type="component" value="Unassembled WGS sequence"/>
</dbReference>
<dbReference type="EMBL" id="VNKQ01000008">
    <property type="protein sequence ID" value="KAG0649182.1"/>
    <property type="molecule type" value="Genomic_DNA"/>
</dbReference>
<feature type="compositionally biased region" description="Basic and acidic residues" evidence="2">
    <location>
        <begin position="216"/>
        <end position="230"/>
    </location>
</feature>
<feature type="region of interest" description="Disordered" evidence="2">
    <location>
        <begin position="1"/>
        <end position="106"/>
    </location>
</feature>
<keyword evidence="1" id="KW-0175">Coiled coil</keyword>
<evidence type="ECO:0000313" key="4">
    <source>
        <dbReference type="EMBL" id="KAG0649182.1"/>
    </source>
</evidence>
<feature type="compositionally biased region" description="Acidic residues" evidence="2">
    <location>
        <begin position="171"/>
        <end position="182"/>
    </location>
</feature>
<organism evidence="4 5">
    <name type="scientific">Hyphodiscus hymeniophilus</name>
    <dbReference type="NCBI Taxonomy" id="353542"/>
    <lineage>
        <taxon>Eukaryota</taxon>
        <taxon>Fungi</taxon>
        <taxon>Dikarya</taxon>
        <taxon>Ascomycota</taxon>
        <taxon>Pezizomycotina</taxon>
        <taxon>Leotiomycetes</taxon>
        <taxon>Helotiales</taxon>
        <taxon>Hyphodiscaceae</taxon>
        <taxon>Hyphodiscus</taxon>
    </lineage>
</organism>
<dbReference type="InterPro" id="IPR040349">
    <property type="entry name" value="Csm1/Pcs1"/>
</dbReference>
<feature type="compositionally biased region" description="Polar residues" evidence="2">
    <location>
        <begin position="1"/>
        <end position="12"/>
    </location>
</feature>
<dbReference type="InterPro" id="IPR020981">
    <property type="entry name" value="Csm1/Pcs1_C"/>
</dbReference>
<protein>
    <recommendedName>
        <fullName evidence="3">Monopolin complex subunit Csm1/Pcs1 C-terminal domain-containing protein</fullName>
    </recommendedName>
</protein>
<evidence type="ECO:0000256" key="1">
    <source>
        <dbReference type="SAM" id="Coils"/>
    </source>
</evidence>
<comment type="caution">
    <text evidence="4">The sequence shown here is derived from an EMBL/GenBank/DDBJ whole genome shotgun (WGS) entry which is preliminary data.</text>
</comment>
<dbReference type="AlphaFoldDB" id="A0A9P7AXD3"/>
<dbReference type="Pfam" id="PF12539">
    <property type="entry name" value="Csm1"/>
    <property type="match status" value="1"/>
</dbReference>
<feature type="compositionally biased region" description="Basic residues" evidence="2">
    <location>
        <begin position="55"/>
        <end position="65"/>
    </location>
</feature>
<dbReference type="FunFam" id="3.90.1150.80:FF:000001">
    <property type="entry name" value="Chromosome segregation protein (Pcs1)"/>
    <property type="match status" value="1"/>
</dbReference>
<evidence type="ECO:0000259" key="3">
    <source>
        <dbReference type="Pfam" id="PF12539"/>
    </source>
</evidence>
<evidence type="ECO:0000313" key="5">
    <source>
        <dbReference type="Proteomes" id="UP000785200"/>
    </source>
</evidence>
<dbReference type="CDD" id="cd23787">
    <property type="entry name" value="RWD_CSM1"/>
    <property type="match status" value="1"/>
</dbReference>
<dbReference type="PANTHER" id="PTHR28006:SF1">
    <property type="entry name" value="MONOPOLIN COMPLEX SUBUNIT CSM1"/>
    <property type="match status" value="1"/>
</dbReference>
<feature type="compositionally biased region" description="Basic residues" evidence="2">
    <location>
        <begin position="201"/>
        <end position="211"/>
    </location>
</feature>
<accession>A0A9P7AXD3</accession>
<dbReference type="InterPro" id="IPR038608">
    <property type="entry name" value="Csm1/Pcs1_C_sf"/>
</dbReference>
<dbReference type="GO" id="GO:0005730">
    <property type="term" value="C:nucleolus"/>
    <property type="evidence" value="ECO:0007669"/>
    <property type="project" value="TreeGrafter"/>
</dbReference>
<evidence type="ECO:0000256" key="2">
    <source>
        <dbReference type="SAM" id="MobiDB-lite"/>
    </source>
</evidence>
<dbReference type="GO" id="GO:1990644">
    <property type="term" value="F:microtubule site clamp"/>
    <property type="evidence" value="ECO:0007669"/>
    <property type="project" value="TreeGrafter"/>
</dbReference>
<sequence>MSRSKYGHSTLSGLIDSDSDDSQFVEVMPTPESTAERLPAKKARGQPKLGPSKVTKSKAPARRLSGRLMSKSKPVKILEPAPAKSKRKALADKTNQQLSEETEEVDEFQIEVTEMGDDLDATVIAIKENKPRSVNKKAPSGRGVTKKRAPTKRAVSTEKSQVVLESQVPEAEMEDTRVEEDIEKLITKPIHASRPRERSHQRQPSVHRRRAGSTSDAERSDPVLRRKLGDLTKKHESLSVKYQDLREIGLREAEQNFERYRKQKEQDKAASEKLIASLKDDAAANVSSTKEARDLRKKIQSQTGEISALQTQIAQLRASVAETQSENHTLSAKLAANRSAAADTVGIKAPGTAAKPNGGIRAMGATDAAAQLKENLYSDLTGLIIRSVKQESEDDVFDCIQTGRNGRALHFKLAVTNDKNESYDDATCSYVPQLDPSRDKDLIELLPDYLVEEISFPRPQAARFYARVGKALTEQA</sequence>
<dbReference type="GO" id="GO:0033551">
    <property type="term" value="C:monopolin complex"/>
    <property type="evidence" value="ECO:0007669"/>
    <property type="project" value="InterPro"/>
</dbReference>
<dbReference type="GO" id="GO:0051315">
    <property type="term" value="P:attachment of mitotic spindle microtubules to kinetochore"/>
    <property type="evidence" value="ECO:0007669"/>
    <property type="project" value="TreeGrafter"/>
</dbReference>
<feature type="domain" description="Monopolin complex subunit Csm1/Pcs1 C-terminal" evidence="3">
    <location>
        <begin position="371"/>
        <end position="458"/>
    </location>
</feature>
<dbReference type="OrthoDB" id="2431049at2759"/>
<dbReference type="Gene3D" id="3.90.1150.80">
    <property type="match status" value="1"/>
</dbReference>
<proteinExistence type="predicted"/>
<dbReference type="PANTHER" id="PTHR28006">
    <property type="entry name" value="MONOPOLIN COMPLEX SUBUNIT CSM1"/>
    <property type="match status" value="1"/>
</dbReference>
<dbReference type="GO" id="GO:0045144">
    <property type="term" value="P:meiotic sister chromatid segregation"/>
    <property type="evidence" value="ECO:0007669"/>
    <property type="project" value="TreeGrafter"/>
</dbReference>
<feature type="region of interest" description="Disordered" evidence="2">
    <location>
        <begin position="125"/>
        <end position="230"/>
    </location>
</feature>
<gene>
    <name evidence="4" type="ORF">D0Z07_4206</name>
</gene>